<evidence type="ECO:0000256" key="8">
    <source>
        <dbReference type="ARBA" id="ARBA00054043"/>
    </source>
</evidence>
<dbReference type="SUPFAM" id="SSF55729">
    <property type="entry name" value="Acyl-CoA N-acyltransferases (Nat)"/>
    <property type="match status" value="1"/>
</dbReference>
<dbReference type="NCBIfam" id="TIGR00667">
    <property type="entry name" value="aat"/>
    <property type="match status" value="1"/>
</dbReference>
<comment type="function">
    <text evidence="8 15">Functions in the N-end rule pathway of protein degradation where it conjugates Leu, Phe and, less efficiently, Met from aminoacyl-tRNAs to the N-termini of proteins containing an N-terminal arginine or lysine.</text>
</comment>
<comment type="similarity">
    <text evidence="9 15">Belongs to the L/F-transferase family.</text>
</comment>
<dbReference type="OrthoDB" id="9790282at2"/>
<reference evidence="16 17" key="1">
    <citation type="submission" date="2017-06" db="EMBL/GenBank/DDBJ databases">
        <title>Sequencing and comparative analysis of myxobacterial genomes.</title>
        <authorList>
            <person name="Rupp O."/>
            <person name="Goesmann A."/>
            <person name="Sogaard-Andersen L."/>
        </authorList>
    </citation>
    <scope>NUCLEOTIDE SEQUENCE [LARGE SCALE GENOMIC DNA]</scope>
    <source>
        <strain evidence="16 17">DSM 14697</strain>
    </source>
</reference>
<dbReference type="GO" id="GO:0005737">
    <property type="term" value="C:cytoplasm"/>
    <property type="evidence" value="ECO:0007669"/>
    <property type="project" value="UniProtKB-SubCell"/>
</dbReference>
<dbReference type="FunFam" id="3.40.630.70:FF:000001">
    <property type="entry name" value="Leucyl/phenylalanyl-tRNA--protein transferase"/>
    <property type="match status" value="1"/>
</dbReference>
<evidence type="ECO:0000256" key="12">
    <source>
        <dbReference type="ARBA" id="ARBA00077136"/>
    </source>
</evidence>
<evidence type="ECO:0000256" key="1">
    <source>
        <dbReference type="ARBA" id="ARBA00004496"/>
    </source>
</evidence>
<evidence type="ECO:0000256" key="11">
    <source>
        <dbReference type="ARBA" id="ARBA00074372"/>
    </source>
</evidence>
<evidence type="ECO:0000313" key="16">
    <source>
        <dbReference type="EMBL" id="ATB45720.1"/>
    </source>
</evidence>
<dbReference type="EC" id="2.3.2.6" evidence="10 15"/>
<dbReference type="Gene3D" id="3.30.70.3550">
    <property type="entry name" value="Leucyl/phenylalanyl-tRNA-protein transferase, N-terminal domain"/>
    <property type="match status" value="1"/>
</dbReference>
<name>A0A250JQ29_9BACT</name>
<evidence type="ECO:0000256" key="10">
    <source>
        <dbReference type="ARBA" id="ARBA00066767"/>
    </source>
</evidence>
<dbReference type="InterPro" id="IPR042203">
    <property type="entry name" value="Leu/Phe-tRNA_Trfase_C"/>
</dbReference>
<dbReference type="InterPro" id="IPR004616">
    <property type="entry name" value="Leu/Phe-tRNA_Trfase"/>
</dbReference>
<dbReference type="PANTHER" id="PTHR30098:SF2">
    <property type="entry name" value="LEUCYL_PHENYLALANYL-TRNA--PROTEIN TRANSFERASE"/>
    <property type="match status" value="1"/>
</dbReference>
<dbReference type="Proteomes" id="UP000217343">
    <property type="component" value="Chromosome"/>
</dbReference>
<dbReference type="AlphaFoldDB" id="A0A250JQ29"/>
<dbReference type="InterPro" id="IPR042221">
    <property type="entry name" value="Leu/Phe-tRNA_Trfase_N"/>
</dbReference>
<evidence type="ECO:0000313" key="17">
    <source>
        <dbReference type="Proteomes" id="UP000217343"/>
    </source>
</evidence>
<dbReference type="RefSeq" id="WP_095957455.1">
    <property type="nucleotide sequence ID" value="NZ_CP022203.1"/>
</dbReference>
<keyword evidence="3 15" id="KW-0808">Transferase</keyword>
<keyword evidence="17" id="KW-1185">Reference proteome</keyword>
<organism evidence="16 17">
    <name type="scientific">Corallococcus macrosporus DSM 14697</name>
    <dbReference type="NCBI Taxonomy" id="1189310"/>
    <lineage>
        <taxon>Bacteria</taxon>
        <taxon>Pseudomonadati</taxon>
        <taxon>Myxococcota</taxon>
        <taxon>Myxococcia</taxon>
        <taxon>Myxococcales</taxon>
        <taxon>Cystobacterineae</taxon>
        <taxon>Myxococcaceae</taxon>
        <taxon>Corallococcus</taxon>
    </lineage>
</organism>
<dbReference type="PANTHER" id="PTHR30098">
    <property type="entry name" value="LEUCYL/PHENYLALANYL-TRNA--PROTEIN TRANSFERASE"/>
    <property type="match status" value="1"/>
</dbReference>
<evidence type="ECO:0000256" key="3">
    <source>
        <dbReference type="ARBA" id="ARBA00022679"/>
    </source>
</evidence>
<gene>
    <name evidence="15" type="primary">aat</name>
    <name evidence="16" type="ORF">MYMAC_001305</name>
</gene>
<dbReference type="EMBL" id="CP022203">
    <property type="protein sequence ID" value="ATB45720.1"/>
    <property type="molecule type" value="Genomic_DNA"/>
</dbReference>
<dbReference type="GO" id="GO:0008914">
    <property type="term" value="F:leucyl-tRNA--protein transferase activity"/>
    <property type="evidence" value="ECO:0007669"/>
    <property type="project" value="UniProtKB-UniRule"/>
</dbReference>
<comment type="catalytic activity">
    <reaction evidence="7 15">
        <text>N-terminal L-lysyl-[protein] + L-leucyl-tRNA(Leu) = N-terminal L-leucyl-L-lysyl-[protein] + tRNA(Leu) + H(+)</text>
        <dbReference type="Rhea" id="RHEA:12340"/>
        <dbReference type="Rhea" id="RHEA-COMP:9613"/>
        <dbReference type="Rhea" id="RHEA-COMP:9622"/>
        <dbReference type="Rhea" id="RHEA-COMP:12670"/>
        <dbReference type="Rhea" id="RHEA-COMP:12671"/>
        <dbReference type="ChEBI" id="CHEBI:15378"/>
        <dbReference type="ChEBI" id="CHEBI:65249"/>
        <dbReference type="ChEBI" id="CHEBI:78442"/>
        <dbReference type="ChEBI" id="CHEBI:78494"/>
        <dbReference type="ChEBI" id="CHEBI:133043"/>
        <dbReference type="EC" id="2.3.2.6"/>
    </reaction>
</comment>
<dbReference type="Gene3D" id="3.40.630.70">
    <property type="entry name" value="Leucyl/phenylalanyl-tRNA-protein transferase, C-terminal domain"/>
    <property type="match status" value="1"/>
</dbReference>
<dbReference type="HAMAP" id="MF_00688">
    <property type="entry name" value="Leu_Phe_trans"/>
    <property type="match status" value="1"/>
</dbReference>
<dbReference type="FunFam" id="3.30.70.3550:FF:000001">
    <property type="entry name" value="Leucyl/phenylalanyl-tRNA--protein transferase"/>
    <property type="match status" value="1"/>
</dbReference>
<evidence type="ECO:0000256" key="5">
    <source>
        <dbReference type="ARBA" id="ARBA00050607"/>
    </source>
</evidence>
<dbReference type="KEGG" id="mmas:MYMAC_001305"/>
<comment type="catalytic activity">
    <reaction evidence="6 15">
        <text>N-terminal L-arginyl-[protein] + L-leucyl-tRNA(Leu) = N-terminal L-leucyl-L-arginyl-[protein] + tRNA(Leu) + H(+)</text>
        <dbReference type="Rhea" id="RHEA:50416"/>
        <dbReference type="Rhea" id="RHEA-COMP:9613"/>
        <dbReference type="Rhea" id="RHEA-COMP:9622"/>
        <dbReference type="Rhea" id="RHEA-COMP:12672"/>
        <dbReference type="Rhea" id="RHEA-COMP:12673"/>
        <dbReference type="ChEBI" id="CHEBI:15378"/>
        <dbReference type="ChEBI" id="CHEBI:64719"/>
        <dbReference type="ChEBI" id="CHEBI:78442"/>
        <dbReference type="ChEBI" id="CHEBI:78494"/>
        <dbReference type="ChEBI" id="CHEBI:133044"/>
        <dbReference type="EC" id="2.3.2.6"/>
    </reaction>
</comment>
<dbReference type="InterPro" id="IPR016181">
    <property type="entry name" value="Acyl_CoA_acyltransferase"/>
</dbReference>
<evidence type="ECO:0000256" key="7">
    <source>
        <dbReference type="ARBA" id="ARBA00051538"/>
    </source>
</evidence>
<evidence type="ECO:0000256" key="9">
    <source>
        <dbReference type="ARBA" id="ARBA00061535"/>
    </source>
</evidence>
<dbReference type="GO" id="GO:0030163">
    <property type="term" value="P:protein catabolic process"/>
    <property type="evidence" value="ECO:0007669"/>
    <property type="project" value="UniProtKB-UniRule"/>
</dbReference>
<sequence length="235" mass="26170">MPIYLLSDEHPELFPPPERADKSGIVAVGGDLRPERLLAAYARGIFPWYSEGDPILWHSPDPRFVLTPDMLHAGRSLRKAMARGVYEVRYDTAFRRVITECSRVPRPGQSGTWITDEMMEAYVTLHEAGFAHSVEAWAEGELKGGLYGVSLGAAFFGESMFALAPDASKVAFVTSVERFRDWGFQLIDCQVETEHLARFGAVNWPRKRFLAALAKALKEPTRRGKWTEGAAASPA</sequence>
<protein>
    <recommendedName>
        <fullName evidence="11 15">Leucyl/phenylalanyl-tRNA--protein transferase</fullName>
        <ecNumber evidence="10 15">2.3.2.6</ecNumber>
    </recommendedName>
    <alternativeName>
        <fullName evidence="12 15">L/F-transferase</fullName>
    </alternativeName>
    <alternativeName>
        <fullName evidence="13 15">Leucyltransferase</fullName>
    </alternativeName>
    <alternativeName>
        <fullName evidence="14 15">Phenyalanyltransferase</fullName>
    </alternativeName>
</protein>
<evidence type="ECO:0000256" key="14">
    <source>
        <dbReference type="ARBA" id="ARBA00083640"/>
    </source>
</evidence>
<evidence type="ECO:0000256" key="13">
    <source>
        <dbReference type="ARBA" id="ARBA00077165"/>
    </source>
</evidence>
<evidence type="ECO:0000256" key="15">
    <source>
        <dbReference type="HAMAP-Rule" id="MF_00688"/>
    </source>
</evidence>
<evidence type="ECO:0000256" key="6">
    <source>
        <dbReference type="ARBA" id="ARBA00050652"/>
    </source>
</evidence>
<proteinExistence type="inferred from homology"/>
<keyword evidence="2 15" id="KW-0963">Cytoplasm</keyword>
<comment type="catalytic activity">
    <reaction evidence="5 15">
        <text>L-phenylalanyl-tRNA(Phe) + an N-terminal L-alpha-aminoacyl-[protein] = an N-terminal L-phenylalanyl-L-alpha-aminoacyl-[protein] + tRNA(Phe)</text>
        <dbReference type="Rhea" id="RHEA:43632"/>
        <dbReference type="Rhea" id="RHEA-COMP:9668"/>
        <dbReference type="Rhea" id="RHEA-COMP:9699"/>
        <dbReference type="Rhea" id="RHEA-COMP:10636"/>
        <dbReference type="Rhea" id="RHEA-COMP:10637"/>
        <dbReference type="ChEBI" id="CHEBI:78442"/>
        <dbReference type="ChEBI" id="CHEBI:78531"/>
        <dbReference type="ChEBI" id="CHEBI:78597"/>
        <dbReference type="ChEBI" id="CHEBI:83561"/>
        <dbReference type="EC" id="2.3.2.6"/>
    </reaction>
</comment>
<evidence type="ECO:0000256" key="2">
    <source>
        <dbReference type="ARBA" id="ARBA00022490"/>
    </source>
</evidence>
<dbReference type="Pfam" id="PF03588">
    <property type="entry name" value="Leu_Phe_trans"/>
    <property type="match status" value="1"/>
</dbReference>
<accession>A0A250JQ29</accession>
<evidence type="ECO:0000256" key="4">
    <source>
        <dbReference type="ARBA" id="ARBA00023315"/>
    </source>
</evidence>
<comment type="subcellular location">
    <subcellularLocation>
        <location evidence="1 15">Cytoplasm</location>
    </subcellularLocation>
</comment>
<keyword evidence="4 15" id="KW-0012">Acyltransferase</keyword>